<feature type="transmembrane region" description="Helical" evidence="1">
    <location>
        <begin position="40"/>
        <end position="65"/>
    </location>
</feature>
<evidence type="ECO:0000313" key="2">
    <source>
        <dbReference type="EMBL" id="UZX19235.1"/>
    </source>
</evidence>
<reference evidence="2" key="1">
    <citation type="submission" date="2021-09" db="EMBL/GenBank/DDBJ databases">
        <title>Complete genome sequence and metabolic characterization of Streptomyces tanashiensis DSM 731 the producer of antibacterial Kalafungin and diverse secondary metabolites.</title>
        <authorList>
            <person name="Abbasi M.N."/>
            <person name="Anwar M.N."/>
            <person name="Alam K."/>
            <person name="Shoaib M."/>
            <person name="Lin Z."/>
            <person name="Hayat M."/>
            <person name="Ali M.I."/>
            <person name="Malik H.M.T."/>
            <person name="Ahmed I."/>
            <person name="Li A."/>
            <person name="Hailong Wang H."/>
            <person name="Zhang Y."/>
        </authorList>
    </citation>
    <scope>NUCLEOTIDE SEQUENCE</scope>
    <source>
        <strain evidence="2">Kala</strain>
    </source>
</reference>
<evidence type="ECO:0000313" key="3">
    <source>
        <dbReference type="Proteomes" id="UP001164506"/>
    </source>
</evidence>
<accession>A0ABY6QNJ2</accession>
<dbReference type="Proteomes" id="UP001164506">
    <property type="component" value="Chromosome"/>
</dbReference>
<dbReference type="EMBL" id="CP084204">
    <property type="protein sequence ID" value="UZX19235.1"/>
    <property type="molecule type" value="Genomic_DNA"/>
</dbReference>
<protein>
    <submittedName>
        <fullName evidence="2">Uncharacterized protein</fullName>
    </submittedName>
</protein>
<dbReference type="GeneID" id="95597784"/>
<keyword evidence="1" id="KW-0812">Transmembrane</keyword>
<name>A0ABY6QNJ2_9ACTN</name>
<proteinExistence type="predicted"/>
<feature type="transmembrane region" description="Helical" evidence="1">
    <location>
        <begin position="6"/>
        <end position="28"/>
    </location>
</feature>
<keyword evidence="1" id="KW-1133">Transmembrane helix</keyword>
<sequence length="66" mass="6781">MTVQLLTFLIVLGMCLFSAVAGLIGFGVARLINAPVERAIGWGGLTALAVMTLSIAVLDVVVPLLA</sequence>
<evidence type="ECO:0000256" key="1">
    <source>
        <dbReference type="SAM" id="Phobius"/>
    </source>
</evidence>
<gene>
    <name evidence="2" type="ORF">LDH80_00010</name>
</gene>
<dbReference type="RefSeq" id="WP_267257755.1">
    <property type="nucleotide sequence ID" value="NZ_CP084204.1"/>
</dbReference>
<organism evidence="2 3">
    <name type="scientific">Streptomyces tanashiensis</name>
    <dbReference type="NCBI Taxonomy" id="67367"/>
    <lineage>
        <taxon>Bacteria</taxon>
        <taxon>Bacillati</taxon>
        <taxon>Actinomycetota</taxon>
        <taxon>Actinomycetes</taxon>
        <taxon>Kitasatosporales</taxon>
        <taxon>Streptomycetaceae</taxon>
        <taxon>Streptomyces</taxon>
    </lineage>
</organism>
<keyword evidence="1" id="KW-0472">Membrane</keyword>
<keyword evidence="3" id="KW-1185">Reference proteome</keyword>